<comment type="function">
    <text evidence="14">DNA-dependent RNA polymerase catalyzes the transcription of DNA into RNA using the four ribonucleoside triphosphates as substrates.</text>
</comment>
<keyword evidence="8" id="KW-0863">Zinc-finger</keyword>
<keyword evidence="9" id="KW-0862">Zinc</keyword>
<protein>
    <recommendedName>
        <fullName evidence="14">DNA-directed RNA polymerase subunit beta</fullName>
        <ecNumber evidence="14">2.7.7.6</ecNumber>
    </recommendedName>
</protein>
<comment type="caution">
    <text evidence="22">The sequence shown here is derived from an EMBL/GenBank/DDBJ whole genome shotgun (WGS) entry which is preliminary data.</text>
</comment>
<evidence type="ECO:0000256" key="4">
    <source>
        <dbReference type="ARBA" id="ARBA00022478"/>
    </source>
</evidence>
<evidence type="ECO:0000256" key="8">
    <source>
        <dbReference type="ARBA" id="ARBA00022771"/>
    </source>
</evidence>
<keyword evidence="10 14" id="KW-0804">Transcription</keyword>
<dbReference type="Pfam" id="PF04566">
    <property type="entry name" value="RNA_pol_Rpb2_4"/>
    <property type="match status" value="1"/>
</dbReference>
<dbReference type="InterPro" id="IPR014724">
    <property type="entry name" value="RNA_pol_RPB2_OB-fold"/>
</dbReference>
<dbReference type="Pfam" id="PF04567">
    <property type="entry name" value="RNA_pol_Rpb2_5"/>
    <property type="match status" value="1"/>
</dbReference>
<evidence type="ECO:0000259" key="18">
    <source>
        <dbReference type="Pfam" id="PF04563"/>
    </source>
</evidence>
<dbReference type="Proteomes" id="UP001175271">
    <property type="component" value="Unassembled WGS sequence"/>
</dbReference>
<dbReference type="FunFam" id="3.90.1800.10:FF:000003">
    <property type="entry name" value="DNA-directed RNA polymerase subunit beta"/>
    <property type="match status" value="1"/>
</dbReference>
<dbReference type="FunFam" id="3.90.1110.10:FF:000006">
    <property type="entry name" value="DNA-directed RNA polymerase subunit beta"/>
    <property type="match status" value="1"/>
</dbReference>
<keyword evidence="23" id="KW-1185">Reference proteome</keyword>
<keyword evidence="6 14" id="KW-0548">Nucleotidyltransferase</keyword>
<reference evidence="22" key="1">
    <citation type="submission" date="2023-06" db="EMBL/GenBank/DDBJ databases">
        <title>Genomic analysis of the entomopathogenic nematode Steinernema hermaphroditum.</title>
        <authorList>
            <person name="Schwarz E.M."/>
            <person name="Heppert J.K."/>
            <person name="Baniya A."/>
            <person name="Schwartz H.T."/>
            <person name="Tan C.-H."/>
            <person name="Antoshechkin I."/>
            <person name="Sternberg P.W."/>
            <person name="Goodrich-Blair H."/>
            <person name="Dillman A.R."/>
        </authorList>
    </citation>
    <scope>NUCLEOTIDE SEQUENCE</scope>
    <source>
        <strain evidence="22">PS9179</strain>
        <tissue evidence="22">Whole animal</tissue>
    </source>
</reference>
<dbReference type="InterPro" id="IPR007121">
    <property type="entry name" value="RNA_pol_bsu_CS"/>
</dbReference>
<feature type="domain" description="DNA-directed RNA polymerase subunit 2 hybrid-binding" evidence="15">
    <location>
        <begin position="692"/>
        <end position="1068"/>
    </location>
</feature>
<dbReference type="PANTHER" id="PTHR20856">
    <property type="entry name" value="DNA-DIRECTED RNA POLYMERASE I SUBUNIT 2"/>
    <property type="match status" value="1"/>
</dbReference>
<feature type="domain" description="RNA polymerase Rpb2" evidence="21">
    <location>
        <begin position="645"/>
        <end position="680"/>
    </location>
</feature>
<feature type="domain" description="RNA polymerase Rpb2" evidence="16">
    <location>
        <begin position="1070"/>
        <end position="1154"/>
    </location>
</feature>
<dbReference type="GO" id="GO:0006383">
    <property type="term" value="P:transcription by RNA polymerase III"/>
    <property type="evidence" value="ECO:0007669"/>
    <property type="project" value="UniProtKB-ARBA"/>
</dbReference>
<dbReference type="Gene3D" id="3.90.1100.10">
    <property type="match status" value="2"/>
</dbReference>
<name>A0AA39M218_9BILA</name>
<dbReference type="InterPro" id="IPR037033">
    <property type="entry name" value="DNA-dir_RNAP_su2_hyb_sf"/>
</dbReference>
<evidence type="ECO:0000256" key="9">
    <source>
        <dbReference type="ARBA" id="ARBA00022833"/>
    </source>
</evidence>
<evidence type="ECO:0000256" key="5">
    <source>
        <dbReference type="ARBA" id="ARBA00022679"/>
    </source>
</evidence>
<dbReference type="InterPro" id="IPR007642">
    <property type="entry name" value="RNA_pol_Rpb2_2"/>
</dbReference>
<keyword evidence="4 14" id="KW-0240">DNA-directed RNA polymerase</keyword>
<dbReference type="Gene3D" id="2.40.50.150">
    <property type="match status" value="1"/>
</dbReference>
<comment type="catalytic activity">
    <reaction evidence="12 14">
        <text>RNA(n) + a ribonucleoside 5'-triphosphate = RNA(n+1) + diphosphate</text>
        <dbReference type="Rhea" id="RHEA:21248"/>
        <dbReference type="Rhea" id="RHEA-COMP:14527"/>
        <dbReference type="Rhea" id="RHEA-COMP:17342"/>
        <dbReference type="ChEBI" id="CHEBI:33019"/>
        <dbReference type="ChEBI" id="CHEBI:61557"/>
        <dbReference type="ChEBI" id="CHEBI:140395"/>
        <dbReference type="EC" id="2.7.7.6"/>
    </reaction>
</comment>
<evidence type="ECO:0000256" key="10">
    <source>
        <dbReference type="ARBA" id="ARBA00023163"/>
    </source>
</evidence>
<keyword evidence="5 14" id="KW-0808">Transferase</keyword>
<dbReference type="GO" id="GO:0032549">
    <property type="term" value="F:ribonucleoside binding"/>
    <property type="evidence" value="ECO:0007669"/>
    <property type="project" value="InterPro"/>
</dbReference>
<accession>A0AA39M218</accession>
<dbReference type="GO" id="GO:0003899">
    <property type="term" value="F:DNA-directed RNA polymerase activity"/>
    <property type="evidence" value="ECO:0007669"/>
    <property type="project" value="UniProtKB-EC"/>
</dbReference>
<dbReference type="GO" id="GO:0003677">
    <property type="term" value="F:DNA binding"/>
    <property type="evidence" value="ECO:0007669"/>
    <property type="project" value="InterPro"/>
</dbReference>
<dbReference type="InterPro" id="IPR007646">
    <property type="entry name" value="RNA_pol_Rpb2_4"/>
</dbReference>
<dbReference type="InterPro" id="IPR007641">
    <property type="entry name" value="RNA_pol_Rpb2_7"/>
</dbReference>
<gene>
    <name evidence="22" type="ORF">QR680_013136</name>
</gene>
<dbReference type="InterPro" id="IPR007647">
    <property type="entry name" value="RNA_pol_Rpb2_5"/>
</dbReference>
<dbReference type="GO" id="GO:0000428">
    <property type="term" value="C:DNA-directed RNA polymerase complex"/>
    <property type="evidence" value="ECO:0007669"/>
    <property type="project" value="UniProtKB-KW"/>
</dbReference>
<dbReference type="InterPro" id="IPR007645">
    <property type="entry name" value="RNA_pol_Rpb2_3"/>
</dbReference>
<dbReference type="Gene3D" id="2.40.270.10">
    <property type="entry name" value="DNA-directed RNA polymerase, subunit 2, domain 6"/>
    <property type="match status" value="1"/>
</dbReference>
<dbReference type="InterPro" id="IPR007644">
    <property type="entry name" value="RNA_pol_bsu_protrusion"/>
</dbReference>
<evidence type="ECO:0000256" key="11">
    <source>
        <dbReference type="ARBA" id="ARBA00023242"/>
    </source>
</evidence>
<keyword evidence="7" id="KW-0479">Metal-binding</keyword>
<dbReference type="NCBIfam" id="NF007175">
    <property type="entry name" value="PRK09606.1"/>
    <property type="match status" value="1"/>
</dbReference>
<feature type="domain" description="RNA polymerase beta subunit protrusion" evidence="18">
    <location>
        <begin position="59"/>
        <end position="426"/>
    </location>
</feature>
<evidence type="ECO:0000259" key="16">
    <source>
        <dbReference type="Pfam" id="PF04560"/>
    </source>
</evidence>
<dbReference type="GO" id="GO:0008270">
    <property type="term" value="F:zinc ion binding"/>
    <property type="evidence" value="ECO:0007669"/>
    <property type="project" value="UniProtKB-KW"/>
</dbReference>
<comment type="subunit">
    <text evidence="3">Component of the RNA polymerase III (Pol III) complex consisting of 17 subunits.</text>
</comment>
<evidence type="ECO:0000256" key="14">
    <source>
        <dbReference type="RuleBase" id="RU363031"/>
    </source>
</evidence>
<dbReference type="InterPro" id="IPR007120">
    <property type="entry name" value="DNA-dir_RNAP_su2_dom"/>
</dbReference>
<dbReference type="AlphaFoldDB" id="A0AA39M218"/>
<evidence type="ECO:0000259" key="15">
    <source>
        <dbReference type="Pfam" id="PF00562"/>
    </source>
</evidence>
<dbReference type="EMBL" id="JAUCMV010000002">
    <property type="protein sequence ID" value="KAK0417665.1"/>
    <property type="molecule type" value="Genomic_DNA"/>
</dbReference>
<dbReference type="FunFam" id="3.90.1100.10:FF:000021">
    <property type="entry name" value="DNA-directed RNA polymerase subunit beta"/>
    <property type="match status" value="1"/>
</dbReference>
<evidence type="ECO:0000259" key="21">
    <source>
        <dbReference type="Pfam" id="PF04567"/>
    </source>
</evidence>
<evidence type="ECO:0000256" key="3">
    <source>
        <dbReference type="ARBA" id="ARBA00011206"/>
    </source>
</evidence>
<evidence type="ECO:0000256" key="2">
    <source>
        <dbReference type="ARBA" id="ARBA00006835"/>
    </source>
</evidence>
<dbReference type="InterPro" id="IPR015712">
    <property type="entry name" value="DNA-dir_RNA_pol_su2"/>
</dbReference>
<comment type="subcellular location">
    <subcellularLocation>
        <location evidence="1">Nucleus</location>
    </subcellularLocation>
</comment>
<evidence type="ECO:0000259" key="17">
    <source>
        <dbReference type="Pfam" id="PF04561"/>
    </source>
</evidence>
<dbReference type="EC" id="2.7.7.6" evidence="14"/>
<evidence type="ECO:0000259" key="20">
    <source>
        <dbReference type="Pfam" id="PF04566"/>
    </source>
</evidence>
<feature type="domain" description="RNA polymerase Rpb2" evidence="17">
    <location>
        <begin position="202"/>
        <end position="387"/>
    </location>
</feature>
<evidence type="ECO:0000313" key="22">
    <source>
        <dbReference type="EMBL" id="KAK0417665.1"/>
    </source>
</evidence>
<dbReference type="FunFam" id="2.40.270.10:FF:000011">
    <property type="entry name" value="DNA-directed RNA polymerase subunit beta"/>
    <property type="match status" value="1"/>
</dbReference>
<organism evidence="22 23">
    <name type="scientific">Steinernema hermaphroditum</name>
    <dbReference type="NCBI Taxonomy" id="289476"/>
    <lineage>
        <taxon>Eukaryota</taxon>
        <taxon>Metazoa</taxon>
        <taxon>Ecdysozoa</taxon>
        <taxon>Nematoda</taxon>
        <taxon>Chromadorea</taxon>
        <taxon>Rhabditida</taxon>
        <taxon>Tylenchina</taxon>
        <taxon>Panagrolaimomorpha</taxon>
        <taxon>Strongyloidoidea</taxon>
        <taxon>Steinernematidae</taxon>
        <taxon>Steinernema</taxon>
    </lineage>
</organism>
<evidence type="ECO:0000256" key="6">
    <source>
        <dbReference type="ARBA" id="ARBA00022695"/>
    </source>
</evidence>
<dbReference type="Pfam" id="PF04563">
    <property type="entry name" value="RNA_pol_Rpb2_1"/>
    <property type="match status" value="1"/>
</dbReference>
<dbReference type="FunFam" id="2.40.270.10:FF:000006">
    <property type="entry name" value="DNA-directed RNA polymerase subunit beta"/>
    <property type="match status" value="1"/>
</dbReference>
<dbReference type="PROSITE" id="PS01166">
    <property type="entry name" value="RNA_POL_BETA"/>
    <property type="match status" value="1"/>
</dbReference>
<evidence type="ECO:0000313" key="23">
    <source>
        <dbReference type="Proteomes" id="UP001175271"/>
    </source>
</evidence>
<dbReference type="FunFam" id="3.90.1100.10:FF:000014">
    <property type="entry name" value="DNA-directed RNA polymerase subunit beta"/>
    <property type="match status" value="1"/>
</dbReference>
<proteinExistence type="inferred from homology"/>
<keyword evidence="11" id="KW-0539">Nucleus</keyword>
<dbReference type="Pfam" id="PF04561">
    <property type="entry name" value="RNA_pol_Rpb2_2"/>
    <property type="match status" value="1"/>
</dbReference>
<comment type="similarity">
    <text evidence="2 13">Belongs to the RNA polymerase beta chain family.</text>
</comment>
<dbReference type="SUPFAM" id="SSF64484">
    <property type="entry name" value="beta and beta-prime subunits of DNA dependent RNA-polymerase"/>
    <property type="match status" value="1"/>
</dbReference>
<dbReference type="Pfam" id="PF00562">
    <property type="entry name" value="RNA_pol_Rpb2_6"/>
    <property type="match status" value="1"/>
</dbReference>
<sequence length="1162" mass="130527">MVRKSHVDPVVVKMEVDVEEEKFPAIPSFTKEQIAKLQQPVKAVADKWELVPSFLKVRGLVKQHIASYDYFVNTEIKQIVQANQRVTSDANPSFFLKYTNIEIGMPNLDEGIGAMKSKISPHECRLRDLTYSAPILVDVEYTRGHQKIIRHGLVIGRMPVMLRSSKCILKDLAEEELARVQECPHDPGGYFVIRGSEKVILMQEQLSKNRIMIGRNGKKELQCEVLSSTHERKSKTYVVTKKGRYYVRNNQLADDLPIAIVFKAMGFESDYDFVSAVGQEEKFVAALTPSLEECAAAKVITKEEALLYIAGKVKIRKFGGASTAHLPKDHDAVDFMVNTMICHIPCMNGDMKLKAMYLGLMTRRLMQAEMGDCECDDRDFYGNKRLELAGSLIALLFEDIFKRFNSELKRIADINLGKTMAAPLDIIKHMRQDLITNALVNALATGNWTIKRFRMERQGVTQVLSRLSYISVLGMMTRINSTFEKTRKVSGPRSLQPSQWGMLCPSDTPEGESCGLVKNLALISHITTDSESGPVLRILYNSGVEDLHSLHFSELHSPDCFVVYLNGVPIGVTQDSARVVETVRSVRRSGYISEFVSVSTNVAQRSVYVSSDGGRLCRPYIIVENGAPAVTEEHIHELKAGKRIFDDFVDDGLIEYLDVNEMNDAQIAVYEKEITERTTHMEIEPFTLLGVCAGLIPYPHHNQSPRNTYQCAMGKQAMGTIGYNQQRRIDSLMYLLVYPQRPLVKSKTIEFCNFEKLPAGQNAIIAVMSYSGYDIEDALVLNKASLDRGYGRCLVYKHAKSMSRKYPNQTFDRLIGPKVDATGKTMYKHGVLEMDGTVRVGARIKQKQVMVNKFMPVVNSPPGVDMNVNINVPQSVEYKDVSVSYKLPVPSYAEQVLVTYGEDESQLIKVLLRQTRRPELGDKFSSRHGQKGVCGLIAQQEDMPFNDLGMVPDVIMNPHGYPSRMTVGKLMELLSGKNALMTGRFHYGTAFGGDQVADVCEELAAHGYNYLGKDMLTSGITGQQLCAYIYFGPIYYQKLKHMVLDKMHARARGPRAVLTRQPTEGRARDGGLRLGEMERDCLIAYGASMLLMERLMVSSDQFQVDVCSECGLIGYNGWCQNCRSSNKMATIKIPYACKLLFQELQSMNIVPRLKLSSYTNQM</sequence>
<dbReference type="Gene3D" id="3.90.1800.10">
    <property type="entry name" value="RNA polymerase alpha subunit dimerisation domain"/>
    <property type="match status" value="1"/>
</dbReference>
<dbReference type="GO" id="GO:0005634">
    <property type="term" value="C:nucleus"/>
    <property type="evidence" value="ECO:0007669"/>
    <property type="project" value="UniProtKB-SubCell"/>
</dbReference>
<evidence type="ECO:0000256" key="1">
    <source>
        <dbReference type="ARBA" id="ARBA00004123"/>
    </source>
</evidence>
<evidence type="ECO:0000259" key="19">
    <source>
        <dbReference type="Pfam" id="PF04565"/>
    </source>
</evidence>
<evidence type="ECO:0000256" key="12">
    <source>
        <dbReference type="ARBA" id="ARBA00048552"/>
    </source>
</evidence>
<dbReference type="FunFam" id="3.90.1070.20:FF:000002">
    <property type="entry name" value="DNA-directed RNA polymerase subunit beta"/>
    <property type="match status" value="1"/>
</dbReference>
<dbReference type="CDD" id="cd00653">
    <property type="entry name" value="RNA_pol_B_RPB2"/>
    <property type="match status" value="1"/>
</dbReference>
<feature type="domain" description="RNA polymerase Rpb2" evidence="20">
    <location>
        <begin position="563"/>
        <end position="624"/>
    </location>
</feature>
<dbReference type="Pfam" id="PF04565">
    <property type="entry name" value="RNA_pol_Rpb2_3"/>
    <property type="match status" value="1"/>
</dbReference>
<feature type="domain" description="RNA polymerase Rpb2" evidence="19">
    <location>
        <begin position="462"/>
        <end position="526"/>
    </location>
</feature>
<evidence type="ECO:0000256" key="13">
    <source>
        <dbReference type="RuleBase" id="RU000434"/>
    </source>
</evidence>
<dbReference type="Pfam" id="PF04560">
    <property type="entry name" value="RNA_pol_Rpb2_7"/>
    <property type="match status" value="1"/>
</dbReference>
<evidence type="ECO:0000256" key="7">
    <source>
        <dbReference type="ARBA" id="ARBA00022723"/>
    </source>
</evidence>